<evidence type="ECO:0000313" key="13">
    <source>
        <dbReference type="Proteomes" id="UP000218811"/>
    </source>
</evidence>
<evidence type="ECO:0000256" key="10">
    <source>
        <dbReference type="ARBA" id="ARBA00047904"/>
    </source>
</evidence>
<dbReference type="Gene3D" id="2.40.50.140">
    <property type="entry name" value="Nucleic acid-binding proteins"/>
    <property type="match status" value="1"/>
</dbReference>
<dbReference type="GO" id="GO:0006422">
    <property type="term" value="P:aspartyl-tRNA aminoacylation"/>
    <property type="evidence" value="ECO:0007669"/>
    <property type="project" value="InterPro"/>
</dbReference>
<evidence type="ECO:0000313" key="12">
    <source>
        <dbReference type="EMBL" id="PCH43826.1"/>
    </source>
</evidence>
<evidence type="ECO:0000256" key="9">
    <source>
        <dbReference type="ARBA" id="ARBA00023146"/>
    </source>
</evidence>
<comment type="subcellular location">
    <subcellularLocation>
        <location evidence="1">Cytoplasm</location>
    </subcellularLocation>
</comment>
<dbReference type="NCBIfam" id="NF003483">
    <property type="entry name" value="PRK05159.1"/>
    <property type="match status" value="1"/>
</dbReference>
<dbReference type="CDD" id="cd00776">
    <property type="entry name" value="AsxRS_core"/>
    <property type="match status" value="1"/>
</dbReference>
<dbReference type="OrthoDB" id="372395at2759"/>
<dbReference type="CDD" id="cd04320">
    <property type="entry name" value="AspRS_cyto_N"/>
    <property type="match status" value="1"/>
</dbReference>
<keyword evidence="5" id="KW-0436">Ligase</keyword>
<name>A0A2H3JNR8_WOLCO</name>
<dbReference type="EC" id="6.1.1.12" evidence="3"/>
<dbReference type="GO" id="GO:0005829">
    <property type="term" value="C:cytosol"/>
    <property type="evidence" value="ECO:0007669"/>
    <property type="project" value="TreeGrafter"/>
</dbReference>
<dbReference type="PROSITE" id="PS50862">
    <property type="entry name" value="AA_TRNA_LIGASE_II"/>
    <property type="match status" value="1"/>
</dbReference>
<dbReference type="PANTHER" id="PTHR43450:SF2">
    <property type="entry name" value="ASPARTATE--TRNA LIGASE"/>
    <property type="match status" value="1"/>
</dbReference>
<evidence type="ECO:0000256" key="6">
    <source>
        <dbReference type="ARBA" id="ARBA00022741"/>
    </source>
</evidence>
<dbReference type="SUPFAM" id="SSF55681">
    <property type="entry name" value="Class II aaRS and biotin synthetases"/>
    <property type="match status" value="1"/>
</dbReference>
<dbReference type="Gene3D" id="3.30.930.10">
    <property type="entry name" value="Bira Bifunctional Protein, Domain 2"/>
    <property type="match status" value="1"/>
</dbReference>
<dbReference type="InterPro" id="IPR012340">
    <property type="entry name" value="NA-bd_OB-fold"/>
</dbReference>
<organism evidence="12 13">
    <name type="scientific">Wolfiporia cocos (strain MD-104)</name>
    <name type="common">Brown rot fungus</name>
    <dbReference type="NCBI Taxonomy" id="742152"/>
    <lineage>
        <taxon>Eukaryota</taxon>
        <taxon>Fungi</taxon>
        <taxon>Dikarya</taxon>
        <taxon>Basidiomycota</taxon>
        <taxon>Agaricomycotina</taxon>
        <taxon>Agaricomycetes</taxon>
        <taxon>Polyporales</taxon>
        <taxon>Phaeolaceae</taxon>
        <taxon>Wolfiporia</taxon>
    </lineage>
</organism>
<evidence type="ECO:0000256" key="5">
    <source>
        <dbReference type="ARBA" id="ARBA00022598"/>
    </source>
</evidence>
<comment type="catalytic activity">
    <reaction evidence="10">
        <text>tRNA(Asp) + L-aspartate + ATP = L-aspartyl-tRNA(Asp) + AMP + diphosphate</text>
        <dbReference type="Rhea" id="RHEA:19649"/>
        <dbReference type="Rhea" id="RHEA-COMP:9660"/>
        <dbReference type="Rhea" id="RHEA-COMP:9678"/>
        <dbReference type="ChEBI" id="CHEBI:29991"/>
        <dbReference type="ChEBI" id="CHEBI:30616"/>
        <dbReference type="ChEBI" id="CHEBI:33019"/>
        <dbReference type="ChEBI" id="CHEBI:78442"/>
        <dbReference type="ChEBI" id="CHEBI:78516"/>
        <dbReference type="ChEBI" id="CHEBI:456215"/>
        <dbReference type="EC" id="6.1.1.12"/>
    </reaction>
</comment>
<evidence type="ECO:0000256" key="2">
    <source>
        <dbReference type="ARBA" id="ARBA00005312"/>
    </source>
</evidence>
<dbReference type="PRINTS" id="PR01042">
    <property type="entry name" value="TRNASYNTHASP"/>
</dbReference>
<dbReference type="InterPro" id="IPR024320">
    <property type="entry name" value="LPG_synthase_C"/>
</dbReference>
<evidence type="ECO:0000256" key="8">
    <source>
        <dbReference type="ARBA" id="ARBA00022917"/>
    </source>
</evidence>
<evidence type="ECO:0000256" key="7">
    <source>
        <dbReference type="ARBA" id="ARBA00022840"/>
    </source>
</evidence>
<keyword evidence="13" id="KW-1185">Reference proteome</keyword>
<keyword evidence="8" id="KW-0648">Protein biosynthesis</keyword>
<keyword evidence="7" id="KW-0067">ATP-binding</keyword>
<accession>A0A2H3JNR8</accession>
<dbReference type="PANTHER" id="PTHR43450">
    <property type="entry name" value="ASPARTYL-TRNA SYNTHETASE"/>
    <property type="match status" value="1"/>
</dbReference>
<evidence type="ECO:0000256" key="1">
    <source>
        <dbReference type="ARBA" id="ARBA00004496"/>
    </source>
</evidence>
<keyword evidence="4" id="KW-0963">Cytoplasm</keyword>
<dbReference type="OMA" id="EYIVTHA"/>
<evidence type="ECO:0000256" key="4">
    <source>
        <dbReference type="ARBA" id="ARBA00022490"/>
    </source>
</evidence>
<dbReference type="InterPro" id="IPR004364">
    <property type="entry name" value="Aa-tRNA-synt_II"/>
</dbReference>
<dbReference type="NCBIfam" id="TIGR00458">
    <property type="entry name" value="aspS_nondisc"/>
    <property type="match status" value="1"/>
</dbReference>
<dbReference type="HAMAP" id="MF_02075">
    <property type="entry name" value="Asp_tRNA_synth_type2"/>
    <property type="match status" value="1"/>
</dbReference>
<dbReference type="InterPro" id="IPR006195">
    <property type="entry name" value="aa-tRNA-synth_II"/>
</dbReference>
<dbReference type="GO" id="GO:0005524">
    <property type="term" value="F:ATP binding"/>
    <property type="evidence" value="ECO:0007669"/>
    <property type="project" value="UniProtKB-KW"/>
</dbReference>
<evidence type="ECO:0000256" key="3">
    <source>
        <dbReference type="ARBA" id="ARBA00012841"/>
    </source>
</evidence>
<dbReference type="GO" id="GO:0003723">
    <property type="term" value="F:RNA binding"/>
    <property type="evidence" value="ECO:0007669"/>
    <property type="project" value="TreeGrafter"/>
</dbReference>
<dbReference type="AlphaFoldDB" id="A0A2H3JNR8"/>
<reference evidence="12 13" key="1">
    <citation type="journal article" date="2012" name="Science">
        <title>The Paleozoic origin of enzymatic lignin decomposition reconstructed from 31 fungal genomes.</title>
        <authorList>
            <person name="Floudas D."/>
            <person name="Binder M."/>
            <person name="Riley R."/>
            <person name="Barry K."/>
            <person name="Blanchette R.A."/>
            <person name="Henrissat B."/>
            <person name="Martinez A.T."/>
            <person name="Otillar R."/>
            <person name="Spatafora J.W."/>
            <person name="Yadav J.S."/>
            <person name="Aerts A."/>
            <person name="Benoit I."/>
            <person name="Boyd A."/>
            <person name="Carlson A."/>
            <person name="Copeland A."/>
            <person name="Coutinho P.M."/>
            <person name="de Vries R.P."/>
            <person name="Ferreira P."/>
            <person name="Findley K."/>
            <person name="Foster B."/>
            <person name="Gaskell J."/>
            <person name="Glotzer D."/>
            <person name="Gorecki P."/>
            <person name="Heitman J."/>
            <person name="Hesse C."/>
            <person name="Hori C."/>
            <person name="Igarashi K."/>
            <person name="Jurgens J.A."/>
            <person name="Kallen N."/>
            <person name="Kersten P."/>
            <person name="Kohler A."/>
            <person name="Kuees U."/>
            <person name="Kumar T.K.A."/>
            <person name="Kuo A."/>
            <person name="LaButti K."/>
            <person name="Larrondo L.F."/>
            <person name="Lindquist E."/>
            <person name="Ling A."/>
            <person name="Lombard V."/>
            <person name="Lucas S."/>
            <person name="Lundell T."/>
            <person name="Martin R."/>
            <person name="McLaughlin D.J."/>
            <person name="Morgenstern I."/>
            <person name="Morin E."/>
            <person name="Murat C."/>
            <person name="Nagy L.G."/>
            <person name="Nolan M."/>
            <person name="Ohm R.A."/>
            <person name="Patyshakuliyeva A."/>
            <person name="Rokas A."/>
            <person name="Ruiz-Duenas F.J."/>
            <person name="Sabat G."/>
            <person name="Salamov A."/>
            <person name="Samejima M."/>
            <person name="Schmutz J."/>
            <person name="Slot J.C."/>
            <person name="St John F."/>
            <person name="Stenlid J."/>
            <person name="Sun H."/>
            <person name="Sun S."/>
            <person name="Syed K."/>
            <person name="Tsang A."/>
            <person name="Wiebenga A."/>
            <person name="Young D."/>
            <person name="Pisabarro A."/>
            <person name="Eastwood D.C."/>
            <person name="Martin F."/>
            <person name="Cullen D."/>
            <person name="Grigoriev I.V."/>
            <person name="Hibbett D.S."/>
        </authorList>
    </citation>
    <scope>NUCLEOTIDE SEQUENCE [LARGE SCALE GENOMIC DNA]</scope>
    <source>
        <strain evidence="12 13">MD-104</strain>
    </source>
</reference>
<evidence type="ECO:0000259" key="11">
    <source>
        <dbReference type="PROSITE" id="PS50862"/>
    </source>
</evidence>
<keyword evidence="9 12" id="KW-0030">Aminoacyl-tRNA synthetase</keyword>
<dbReference type="GO" id="GO:0004815">
    <property type="term" value="F:aspartate-tRNA ligase activity"/>
    <property type="evidence" value="ECO:0007669"/>
    <property type="project" value="UniProtKB-EC"/>
</dbReference>
<comment type="similarity">
    <text evidence="2">Belongs to the class-II aminoacyl-tRNA synthetase family. Type 2 subfamily.</text>
</comment>
<dbReference type="GO" id="GO:0017101">
    <property type="term" value="C:aminoacyl-tRNA synthetase multienzyme complex"/>
    <property type="evidence" value="ECO:0007669"/>
    <property type="project" value="TreeGrafter"/>
</dbReference>
<dbReference type="FunFam" id="3.30.930.10:FF:000013">
    <property type="entry name" value="Aspartate--tRNA ligase, cytoplasmic"/>
    <property type="match status" value="1"/>
</dbReference>
<dbReference type="InterPro" id="IPR004523">
    <property type="entry name" value="Asp-tRNA_synthase_2"/>
</dbReference>
<dbReference type="Pfam" id="PF00152">
    <property type="entry name" value="tRNA-synt_2"/>
    <property type="match status" value="1"/>
</dbReference>
<dbReference type="Proteomes" id="UP000218811">
    <property type="component" value="Unassembled WGS sequence"/>
</dbReference>
<dbReference type="InterPro" id="IPR002312">
    <property type="entry name" value="Asp/Asn-tRNA-synth_IIb"/>
</dbReference>
<keyword evidence="6" id="KW-0547">Nucleotide-binding</keyword>
<dbReference type="Pfam" id="PF09924">
    <property type="entry name" value="LPG_synthase_C"/>
    <property type="match status" value="1"/>
</dbReference>
<dbReference type="InterPro" id="IPR045864">
    <property type="entry name" value="aa-tRNA-synth_II/BPL/LPL"/>
</dbReference>
<sequence>MSQSSSELHLSSLISVESASEGEHVTFYARVHHIRPLGSKIVFVIFRSQLTTLQGVLTEEAGVVSQNMVRWAEGLNRESIVRVEGVVQSPQDGQDEVHSTRVHTKEVRILKLFVVVGPTVSLPFQVEDVARPEEYYHREGAQFSRVNQKTRLANRVLDLRSPVNQAIFRIHAGVCTLFREFLLGERFLEIQSSKFQATSTEAGAAVFKVDYFRRPAFLAQSPQLAKQMCIASDMERVFEIGPVFRAENSNTHRHLTEFTGLDLEMRFDSHYYEVLDTLDRMFIHLFRGLQERLRAEIEVVKTQFPHDDLVILDKTPRIRFAEGIRMLKEAGWKEEDGSEPDEWDDLSTKAEQRLGELMKEKYGADYYIIDKFPLEARPFYTMPDPEDNRLSNSFDIFLRGEEILSGGQRIHVAPMLEERMRDDGIDPESMKEYVDGFRWGCPPHGGGGLGLERVVMLFLKLGDIRYASLFPRDPRSFPKNGQDLAEAAMSAATQMILHGPESTTFQEGIPHGELPPLENLIAKYGDSTSTSWIDPSWSVWRDRATGAAVGYIPQGDFAVAFGNPLCEHKQMMGVIRAFLQYVHEQNLKPVWCCIGREIERILAEELGWSAVIAVAEERLNPIEVDPAANDKTVRRKMHRAEREGVKIIDVDGEMEPKVKDVLEERCREWSEHRKGTQIHLTGVRPFDDMKHRKYFYATDKEGKPCAMVVLAQLAPTHGFQIKWALEFPGAPLGAIEYILTYVIKKLGDAGVRSATFGAGATDRLQRVENVGGFRVRTLEKTYNGISSHFSLSGKGDFRQKFGIQQEPMYICYPKGSLGVKGIEAIMSALQMPK</sequence>
<dbReference type="SUPFAM" id="SSF50249">
    <property type="entry name" value="Nucleic acid-binding proteins"/>
    <property type="match status" value="1"/>
</dbReference>
<dbReference type="EMBL" id="KB468146">
    <property type="protein sequence ID" value="PCH43826.1"/>
    <property type="molecule type" value="Genomic_DNA"/>
</dbReference>
<feature type="domain" description="Aminoacyl-transfer RNA synthetases class-II family profile" evidence="11">
    <location>
        <begin position="177"/>
        <end position="471"/>
    </location>
</feature>
<proteinExistence type="inferred from homology"/>
<protein>
    <recommendedName>
        <fullName evidence="3">aspartate--tRNA ligase</fullName>
        <ecNumber evidence="3">6.1.1.12</ecNumber>
    </recommendedName>
</protein>
<dbReference type="STRING" id="742152.A0A2H3JNR8"/>
<gene>
    <name evidence="12" type="ORF">WOLCODRAFT_122684</name>
</gene>